<dbReference type="Proteomes" id="UP001156389">
    <property type="component" value="Unassembled WGS sequence"/>
</dbReference>
<feature type="compositionally biased region" description="Basic residues" evidence="1">
    <location>
        <begin position="340"/>
        <end position="349"/>
    </location>
</feature>
<reference evidence="2 3" key="1">
    <citation type="submission" date="2021-10" db="EMBL/GenBank/DDBJ databases">
        <title>Streptomyces gossypii sp. nov., isolated from soil collected from cotton field.</title>
        <authorList>
            <person name="Ge X."/>
            <person name="Chen X."/>
            <person name="Liu W."/>
        </authorList>
    </citation>
    <scope>NUCLEOTIDE SEQUENCE [LARGE SCALE GENOMIC DNA]</scope>
    <source>
        <strain evidence="2 3">N2-109</strain>
    </source>
</reference>
<feature type="compositionally biased region" description="Basic and acidic residues" evidence="1">
    <location>
        <begin position="319"/>
        <end position="333"/>
    </location>
</feature>
<keyword evidence="3" id="KW-1185">Reference proteome</keyword>
<feature type="region of interest" description="Disordered" evidence="1">
    <location>
        <begin position="309"/>
        <end position="349"/>
    </location>
</feature>
<name>A0ABT2JTR4_9ACTN</name>
<sequence length="349" mass="37407">MATWYCTREHVKTALDYKETSRSDWQIDRAIEAVSRDVESLCHRTFAPVQATRYFDWPNAQRARSWRLWLNQHDVISLDSLTSGGVTIPAADYFLEPVNDGPPYNRIEVDLASAAAWSGGDTHQQSIVATGLWGYSNDETAVGALGEALDASETAVDVDAATSAAVGVGSVLRVGEERMTVVGRAQLDTGQTLAVDLAVQMSAATVAVQDGAQFAVGEVLLIDGERMLIVDIAGNNLVVKRGWDGSVLAAHTAGAAVYTPRTLTVQRAALGTTATAHLTATALHRWDPPGPVRDLTEALAMNSVLQKSSGYARTTGSGEGERESSGRGIRDLRTQVYNSHGRKARTRAV</sequence>
<proteinExistence type="predicted"/>
<protein>
    <submittedName>
        <fullName evidence="2">Uncharacterized protein</fullName>
    </submittedName>
</protein>
<evidence type="ECO:0000256" key="1">
    <source>
        <dbReference type="SAM" id="MobiDB-lite"/>
    </source>
</evidence>
<dbReference type="RefSeq" id="WP_260218473.1">
    <property type="nucleotide sequence ID" value="NZ_JAJAGO010000006.1"/>
</dbReference>
<dbReference type="EMBL" id="JAJAGO010000006">
    <property type="protein sequence ID" value="MCT2591146.1"/>
    <property type="molecule type" value="Genomic_DNA"/>
</dbReference>
<evidence type="ECO:0000313" key="3">
    <source>
        <dbReference type="Proteomes" id="UP001156389"/>
    </source>
</evidence>
<organism evidence="2 3">
    <name type="scientific">Streptomyces gossypii</name>
    <dbReference type="NCBI Taxonomy" id="2883101"/>
    <lineage>
        <taxon>Bacteria</taxon>
        <taxon>Bacillati</taxon>
        <taxon>Actinomycetota</taxon>
        <taxon>Actinomycetes</taxon>
        <taxon>Kitasatosporales</taxon>
        <taxon>Streptomycetaceae</taxon>
        <taxon>Streptomyces</taxon>
    </lineage>
</organism>
<comment type="caution">
    <text evidence="2">The sequence shown here is derived from an EMBL/GenBank/DDBJ whole genome shotgun (WGS) entry which is preliminary data.</text>
</comment>
<evidence type="ECO:0000313" key="2">
    <source>
        <dbReference type="EMBL" id="MCT2591146.1"/>
    </source>
</evidence>
<gene>
    <name evidence="2" type="ORF">LHJ74_14725</name>
</gene>
<accession>A0ABT2JTR4</accession>